<accession>A0AAF1KQZ7</accession>
<keyword evidence="3" id="KW-1185">Reference proteome</keyword>
<dbReference type="AlphaFoldDB" id="A0AAF1KQZ7"/>
<sequence length="69" mass="7328">MTDEDKISPAAQSLKQEQADQRKTAAKGELDTGLEDSFPASDPVAMTTSSISGGRTDVEEAEKVKTQAE</sequence>
<evidence type="ECO:0000313" key="3">
    <source>
        <dbReference type="Proteomes" id="UP000249499"/>
    </source>
</evidence>
<proteinExistence type="predicted"/>
<dbReference type="KEGG" id="rtu:PR017_03190"/>
<name>A0AAF1KQZ7_9HYPH</name>
<dbReference type="EMBL" id="CP117255">
    <property type="protein sequence ID" value="WFR96162.1"/>
    <property type="molecule type" value="Genomic_DNA"/>
</dbReference>
<gene>
    <name evidence="2" type="ORF">PR017_03190</name>
</gene>
<organism evidence="2 3">
    <name type="scientific">Rhizobium tumorigenes</name>
    <dbReference type="NCBI Taxonomy" id="2041385"/>
    <lineage>
        <taxon>Bacteria</taxon>
        <taxon>Pseudomonadati</taxon>
        <taxon>Pseudomonadota</taxon>
        <taxon>Alphaproteobacteria</taxon>
        <taxon>Hyphomicrobiales</taxon>
        <taxon>Rhizobiaceae</taxon>
        <taxon>Rhizobium/Agrobacterium group</taxon>
        <taxon>Rhizobium</taxon>
    </lineage>
</organism>
<feature type="compositionally biased region" description="Basic and acidic residues" evidence="1">
    <location>
        <begin position="56"/>
        <end position="69"/>
    </location>
</feature>
<feature type="compositionally biased region" description="Basic and acidic residues" evidence="1">
    <location>
        <begin position="17"/>
        <end position="30"/>
    </location>
</feature>
<protein>
    <submittedName>
        <fullName evidence="2">Uncharacterized protein</fullName>
    </submittedName>
</protein>
<feature type="region of interest" description="Disordered" evidence="1">
    <location>
        <begin position="1"/>
        <end position="69"/>
    </location>
</feature>
<dbReference type="Proteomes" id="UP000249499">
    <property type="component" value="Chromosome"/>
</dbReference>
<evidence type="ECO:0000256" key="1">
    <source>
        <dbReference type="SAM" id="MobiDB-lite"/>
    </source>
</evidence>
<reference evidence="2 3" key="1">
    <citation type="journal article" date="2018" name="Sci. Rep.">
        <title>Rhizobium tumorigenes sp. nov., a novel plant tumorigenic bacterium isolated from cane gall tumors on thornless blackberry.</title>
        <authorList>
            <person name="Kuzmanovi N."/>
            <person name="Smalla K."/>
            <person name="Gronow S."/>
            <person name="PuBawska J."/>
        </authorList>
    </citation>
    <scope>NUCLEOTIDE SEQUENCE [LARGE SCALE GENOMIC DNA]</scope>
    <source>
        <strain evidence="2 3">1078</strain>
    </source>
</reference>
<evidence type="ECO:0000313" key="2">
    <source>
        <dbReference type="EMBL" id="WFR96162.1"/>
    </source>
</evidence>
<dbReference type="RefSeq" id="WP_111220244.1">
    <property type="nucleotide sequence ID" value="NZ_CP117255.1"/>
</dbReference>
<reference evidence="3" key="2">
    <citation type="journal article" date="2023" name="MicrobiologyOpen">
        <title>Genomics of the tumorigenes clade of the family Rhizobiaceae and description of Rhizobium rhododendri sp. nov.</title>
        <authorList>
            <person name="Kuzmanovic N."/>
            <person name="diCenzo G.C."/>
            <person name="Bunk B."/>
            <person name="Sproeer C."/>
            <person name="Fruehling A."/>
            <person name="Neumann-Schaal M."/>
            <person name="Overmann J."/>
            <person name="Smalla K."/>
        </authorList>
    </citation>
    <scope>NUCLEOTIDE SEQUENCE [LARGE SCALE GENOMIC DNA]</scope>
    <source>
        <strain evidence="3">1078</strain>
    </source>
</reference>